<feature type="transmembrane region" description="Helical" evidence="1">
    <location>
        <begin position="259"/>
        <end position="281"/>
    </location>
</feature>
<dbReference type="RefSeq" id="WP_186913857.1">
    <property type="nucleotide sequence ID" value="NZ_JACOFV010000019.1"/>
</dbReference>
<feature type="transmembrane region" description="Helical" evidence="1">
    <location>
        <begin position="195"/>
        <end position="215"/>
    </location>
</feature>
<keyword evidence="1" id="KW-0812">Transmembrane</keyword>
<gene>
    <name evidence="2" type="ORF">H8K32_17525</name>
</gene>
<evidence type="ECO:0000313" key="2">
    <source>
        <dbReference type="EMBL" id="MBC3863910.1"/>
    </source>
</evidence>
<feature type="transmembrane region" description="Helical" evidence="1">
    <location>
        <begin position="167"/>
        <end position="189"/>
    </location>
</feature>
<feature type="transmembrane region" description="Helical" evidence="1">
    <location>
        <begin position="405"/>
        <end position="422"/>
    </location>
</feature>
<evidence type="ECO:0000313" key="3">
    <source>
        <dbReference type="Proteomes" id="UP000634011"/>
    </source>
</evidence>
<feature type="transmembrane region" description="Helical" evidence="1">
    <location>
        <begin position="331"/>
        <end position="355"/>
    </location>
</feature>
<accession>A0A923KM95</accession>
<feature type="transmembrane region" description="Helical" evidence="1">
    <location>
        <begin position="428"/>
        <end position="446"/>
    </location>
</feature>
<dbReference type="EMBL" id="JACOFV010000019">
    <property type="protein sequence ID" value="MBC3863910.1"/>
    <property type="molecule type" value="Genomic_DNA"/>
</dbReference>
<dbReference type="Proteomes" id="UP000634011">
    <property type="component" value="Unassembled WGS sequence"/>
</dbReference>
<organism evidence="2 3">
    <name type="scientific">Undibacterium jejuense</name>
    <dbReference type="NCBI Taxonomy" id="1344949"/>
    <lineage>
        <taxon>Bacteria</taxon>
        <taxon>Pseudomonadati</taxon>
        <taxon>Pseudomonadota</taxon>
        <taxon>Betaproteobacteria</taxon>
        <taxon>Burkholderiales</taxon>
        <taxon>Oxalobacteraceae</taxon>
        <taxon>Undibacterium</taxon>
    </lineage>
</organism>
<feature type="transmembrane region" description="Helical" evidence="1">
    <location>
        <begin position="135"/>
        <end position="155"/>
    </location>
</feature>
<name>A0A923KM95_9BURK</name>
<feature type="transmembrane region" description="Helical" evidence="1">
    <location>
        <begin position="27"/>
        <end position="46"/>
    </location>
</feature>
<feature type="transmembrane region" description="Helical" evidence="1">
    <location>
        <begin position="293"/>
        <end position="310"/>
    </location>
</feature>
<feature type="transmembrane region" description="Helical" evidence="1">
    <location>
        <begin position="107"/>
        <end position="129"/>
    </location>
</feature>
<proteinExistence type="predicted"/>
<feature type="transmembrane region" description="Helical" evidence="1">
    <location>
        <begin position="375"/>
        <end position="393"/>
    </location>
</feature>
<keyword evidence="1" id="KW-0472">Membrane</keyword>
<keyword evidence="1" id="KW-1133">Transmembrane helix</keyword>
<reference evidence="2" key="1">
    <citation type="submission" date="2020-08" db="EMBL/GenBank/DDBJ databases">
        <title>Novel species isolated from subtropical streams in China.</title>
        <authorList>
            <person name="Lu H."/>
        </authorList>
    </citation>
    <scope>NUCLEOTIDE SEQUENCE</scope>
    <source>
        <strain evidence="2">KACC 12607</strain>
    </source>
</reference>
<keyword evidence="3" id="KW-1185">Reference proteome</keyword>
<sequence length="465" mass="52653">MKNSLVPAYQLRADTVRLRPDNSVGNFVLYALFALMVLIVTLTGLISTAHSRYTDDIYHFSQYLTAGVSLILTIQTRKQIAHLAQIAKVLRTQQVPLRIWRENVRGILFELLKHTSIASTILATGFLFPYSPWSFAMPAVLISIVNSSILVISLLHYGFFAGSKSTWILGSLFIVLIALSFAGRIPLFVSWINQLPAIVLMGLSLIWPLCLLALYRHLKIRIPANKKVLSVKLWQGLLKHTQRYSIVTNMMGIHYKKGVVVSLSSLLTGAMQFGIFFPNIFDEVTSKEKTPSNLFVFFIYSLVLTSYLVVKDIHWRYFLLPGKVQQRKLANNMLMSSIEMQGGLLLIGVVAYQAIALLFDKDHFFAFVYSLPNYWLLPFECLFANVLAIFLASFNKPGKISTPKLILCLFTVGAFIFLGIYFSSARLFHVGPIYAACLLMLSYLLMRINNRRWNGELLLMRVQGK</sequence>
<evidence type="ECO:0000256" key="1">
    <source>
        <dbReference type="SAM" id="Phobius"/>
    </source>
</evidence>
<dbReference type="AlphaFoldDB" id="A0A923KM95"/>
<comment type="caution">
    <text evidence="2">The sequence shown here is derived from an EMBL/GenBank/DDBJ whole genome shotgun (WGS) entry which is preliminary data.</text>
</comment>
<protein>
    <submittedName>
        <fullName evidence="2">Uncharacterized protein</fullName>
    </submittedName>
</protein>